<gene>
    <name evidence="1" type="ORF">S01H1_37188</name>
</gene>
<proteinExistence type="predicted"/>
<dbReference type="Gene3D" id="3.40.50.450">
    <property type="match status" value="1"/>
</dbReference>
<evidence type="ECO:0000313" key="1">
    <source>
        <dbReference type="EMBL" id="GAG10541.1"/>
    </source>
</evidence>
<sequence length="101" mass="10161">MFVSVIGGSRCSQREAELAEEVGAELARRGVTLVCGGLTGVMSAACKGAHSAGGMTVGILPGTRREDANPHVDIPIVTTIGEARNVIVVCSGQAVIAIGGE</sequence>
<evidence type="ECO:0008006" key="2">
    <source>
        <dbReference type="Google" id="ProtNLM"/>
    </source>
</evidence>
<reference evidence="1" key="1">
    <citation type="journal article" date="2014" name="Front. Microbiol.">
        <title>High frequency of phylogenetically diverse reductive dehalogenase-homologous genes in deep subseafloor sedimentary metagenomes.</title>
        <authorList>
            <person name="Kawai M."/>
            <person name="Futagami T."/>
            <person name="Toyoda A."/>
            <person name="Takaki Y."/>
            <person name="Nishi S."/>
            <person name="Hori S."/>
            <person name="Arai W."/>
            <person name="Tsubouchi T."/>
            <person name="Morono Y."/>
            <person name="Uchiyama I."/>
            <person name="Ito T."/>
            <person name="Fujiyama A."/>
            <person name="Inagaki F."/>
            <person name="Takami H."/>
        </authorList>
    </citation>
    <scope>NUCLEOTIDE SEQUENCE</scope>
    <source>
        <strain evidence="1">Expedition CK06-06</strain>
    </source>
</reference>
<dbReference type="SUPFAM" id="SSF102405">
    <property type="entry name" value="MCP/YpsA-like"/>
    <property type="match status" value="1"/>
</dbReference>
<dbReference type="AlphaFoldDB" id="X0WCZ4"/>
<organism evidence="1">
    <name type="scientific">marine sediment metagenome</name>
    <dbReference type="NCBI Taxonomy" id="412755"/>
    <lineage>
        <taxon>unclassified sequences</taxon>
        <taxon>metagenomes</taxon>
        <taxon>ecological metagenomes</taxon>
    </lineage>
</organism>
<feature type="non-terminal residue" evidence="1">
    <location>
        <position position="101"/>
    </location>
</feature>
<dbReference type="GO" id="GO:0005829">
    <property type="term" value="C:cytosol"/>
    <property type="evidence" value="ECO:0007669"/>
    <property type="project" value="TreeGrafter"/>
</dbReference>
<dbReference type="InterPro" id="IPR052341">
    <property type="entry name" value="LOG_family_nucleotidases"/>
</dbReference>
<dbReference type="PANTHER" id="PTHR43393:SF3">
    <property type="entry name" value="LYSINE DECARBOXYLASE-LIKE PROTEIN"/>
    <property type="match status" value="1"/>
</dbReference>
<dbReference type="Pfam" id="PF18306">
    <property type="entry name" value="LDcluster4"/>
    <property type="match status" value="1"/>
</dbReference>
<dbReference type="EMBL" id="BARS01023351">
    <property type="protein sequence ID" value="GAG10541.1"/>
    <property type="molecule type" value="Genomic_DNA"/>
</dbReference>
<dbReference type="InterPro" id="IPR041164">
    <property type="entry name" value="LDcluster4"/>
</dbReference>
<name>X0WCZ4_9ZZZZ</name>
<protein>
    <recommendedName>
        <fullName evidence="2">TIGR00725 family protein</fullName>
    </recommendedName>
</protein>
<dbReference type="PANTHER" id="PTHR43393">
    <property type="entry name" value="CYTOKININ RIBOSIDE 5'-MONOPHOSPHATE PHOSPHORIBOHYDROLASE"/>
    <property type="match status" value="1"/>
</dbReference>
<comment type="caution">
    <text evidence="1">The sequence shown here is derived from an EMBL/GenBank/DDBJ whole genome shotgun (WGS) entry which is preliminary data.</text>
</comment>
<accession>X0WCZ4</accession>